<gene>
    <name evidence="8" type="ORF">SVIM_LOCUS160940</name>
</gene>
<dbReference type="GO" id="GO:0035673">
    <property type="term" value="F:oligopeptide transmembrane transporter activity"/>
    <property type="evidence" value="ECO:0007669"/>
    <property type="project" value="InterPro"/>
</dbReference>
<evidence type="ECO:0000256" key="5">
    <source>
        <dbReference type="ARBA" id="ARBA00022989"/>
    </source>
</evidence>
<feature type="transmembrane region" description="Helical" evidence="7">
    <location>
        <begin position="183"/>
        <end position="205"/>
    </location>
</feature>
<dbReference type="AlphaFoldDB" id="A0A6N2LEV1"/>
<keyword evidence="5 7" id="KW-1133">Transmembrane helix</keyword>
<feature type="transmembrane region" description="Helical" evidence="7">
    <location>
        <begin position="68"/>
        <end position="86"/>
    </location>
</feature>
<sequence length="352" mass="38511">MSVVLHRSPALYFFAVHGKCWWVGCEKIVMNMNMEEMKEIERAEGEDTEEVRDEPEDIKRIAPWTKQITARGIVASVTIGIIYSVIVMKLNLTTGLVQIHVLLLSCSVLRTWTKLLSKAGIVTSPFTRQENTIVQTCAVACYSIAVGGLVGCGLIKSIVSISSDLMHDFKTGHLTLTSPRSMLLSQASGTVMGCVVAPFTFFLFYKAFDVGNPMVNTKLPMPLSIETWRFLVLKASLPFPSTACSFVTNFFAFAISANLSRDLSPKNIGKYVPLPMVMAVPFLVGAYFAIDMCLGSLVVFAWHKLNSRKASLMVPAVASGLICGDGLWILPSSILALAKIHPPICMSFQATN</sequence>
<dbReference type="GO" id="GO:0048316">
    <property type="term" value="P:seed development"/>
    <property type="evidence" value="ECO:0007669"/>
    <property type="project" value="TreeGrafter"/>
</dbReference>
<dbReference type="InterPro" id="IPR004813">
    <property type="entry name" value="OPT"/>
</dbReference>
<comment type="subcellular location">
    <subcellularLocation>
        <location evidence="1">Membrane</location>
        <topology evidence="1">Multi-pass membrane protein</topology>
    </subcellularLocation>
</comment>
<dbReference type="PANTHER" id="PTHR31645:SF4">
    <property type="entry name" value="METAL-NICOTIANAMINE TRANSPORTER YSL3"/>
    <property type="match status" value="1"/>
</dbReference>
<dbReference type="GO" id="GO:0051980">
    <property type="term" value="F:iron-nicotianamine transmembrane transporter activity"/>
    <property type="evidence" value="ECO:0007669"/>
    <property type="project" value="TreeGrafter"/>
</dbReference>
<dbReference type="GO" id="GO:0010039">
    <property type="term" value="P:response to iron ion"/>
    <property type="evidence" value="ECO:0007669"/>
    <property type="project" value="TreeGrafter"/>
</dbReference>
<evidence type="ECO:0000256" key="4">
    <source>
        <dbReference type="ARBA" id="ARBA00022692"/>
    </source>
</evidence>
<dbReference type="Pfam" id="PF03169">
    <property type="entry name" value="OPT"/>
    <property type="match status" value="1"/>
</dbReference>
<evidence type="ECO:0000313" key="8">
    <source>
        <dbReference type="EMBL" id="VFU33990.1"/>
    </source>
</evidence>
<feature type="transmembrane region" description="Helical" evidence="7">
    <location>
        <begin position="279"/>
        <end position="302"/>
    </location>
</feature>
<dbReference type="PANTHER" id="PTHR31645">
    <property type="entry name" value="OLIGOPEPTIDE TRANSPORTER YGL114W-RELATED"/>
    <property type="match status" value="1"/>
</dbReference>
<protein>
    <submittedName>
        <fullName evidence="8">Uncharacterized protein</fullName>
    </submittedName>
</protein>
<name>A0A6N2LEV1_SALVM</name>
<comment type="similarity">
    <text evidence="2">Belongs to the YSL (TC 2.A.67.2) family.</text>
</comment>
<evidence type="ECO:0000256" key="1">
    <source>
        <dbReference type="ARBA" id="ARBA00004141"/>
    </source>
</evidence>
<keyword evidence="6 7" id="KW-0472">Membrane</keyword>
<reference evidence="8" key="1">
    <citation type="submission" date="2019-03" db="EMBL/GenBank/DDBJ databases">
        <authorList>
            <person name="Mank J."/>
            <person name="Almeida P."/>
        </authorList>
    </citation>
    <scope>NUCLEOTIDE SEQUENCE</scope>
    <source>
        <strain evidence="8">78183</strain>
    </source>
</reference>
<dbReference type="GO" id="GO:0005886">
    <property type="term" value="C:plasma membrane"/>
    <property type="evidence" value="ECO:0007669"/>
    <property type="project" value="TreeGrafter"/>
</dbReference>
<keyword evidence="3" id="KW-0813">Transport</keyword>
<feature type="transmembrane region" description="Helical" evidence="7">
    <location>
        <begin position="92"/>
        <end position="112"/>
    </location>
</feature>
<dbReference type="EMBL" id="CAADRP010000990">
    <property type="protein sequence ID" value="VFU33990.1"/>
    <property type="molecule type" value="Genomic_DNA"/>
</dbReference>
<proteinExistence type="inferred from homology"/>
<accession>A0A6N2LEV1</accession>
<evidence type="ECO:0000256" key="7">
    <source>
        <dbReference type="SAM" id="Phobius"/>
    </source>
</evidence>
<dbReference type="InterPro" id="IPR045035">
    <property type="entry name" value="YSL-like"/>
</dbReference>
<evidence type="ECO:0000256" key="2">
    <source>
        <dbReference type="ARBA" id="ARBA00010276"/>
    </source>
</evidence>
<organism evidence="8">
    <name type="scientific">Salix viminalis</name>
    <name type="common">Common osier</name>
    <name type="synonym">Basket willow</name>
    <dbReference type="NCBI Taxonomy" id="40686"/>
    <lineage>
        <taxon>Eukaryota</taxon>
        <taxon>Viridiplantae</taxon>
        <taxon>Streptophyta</taxon>
        <taxon>Embryophyta</taxon>
        <taxon>Tracheophyta</taxon>
        <taxon>Spermatophyta</taxon>
        <taxon>Magnoliopsida</taxon>
        <taxon>eudicotyledons</taxon>
        <taxon>Gunneridae</taxon>
        <taxon>Pentapetalae</taxon>
        <taxon>rosids</taxon>
        <taxon>fabids</taxon>
        <taxon>Malpighiales</taxon>
        <taxon>Salicaceae</taxon>
        <taxon>Saliceae</taxon>
        <taxon>Salix</taxon>
    </lineage>
</organism>
<feature type="transmembrane region" description="Helical" evidence="7">
    <location>
        <begin position="133"/>
        <end position="163"/>
    </location>
</feature>
<evidence type="ECO:0000256" key="3">
    <source>
        <dbReference type="ARBA" id="ARBA00022448"/>
    </source>
</evidence>
<evidence type="ECO:0000256" key="6">
    <source>
        <dbReference type="ARBA" id="ARBA00023136"/>
    </source>
</evidence>
<keyword evidence="4 7" id="KW-0812">Transmembrane</keyword>
<feature type="transmembrane region" description="Helical" evidence="7">
    <location>
        <begin position="237"/>
        <end position="259"/>
    </location>
</feature>